<evidence type="ECO:0000313" key="3">
    <source>
        <dbReference type="Proteomes" id="UP000030645"/>
    </source>
</evidence>
<proteinExistence type="predicted"/>
<keyword evidence="3" id="KW-1185">Reference proteome</keyword>
<name>W9S4B0_9ROSA</name>
<protein>
    <submittedName>
        <fullName evidence="2">Uncharacterized protein</fullName>
    </submittedName>
</protein>
<feature type="region of interest" description="Disordered" evidence="1">
    <location>
        <begin position="127"/>
        <end position="155"/>
    </location>
</feature>
<organism evidence="2 3">
    <name type="scientific">Morus notabilis</name>
    <dbReference type="NCBI Taxonomy" id="981085"/>
    <lineage>
        <taxon>Eukaryota</taxon>
        <taxon>Viridiplantae</taxon>
        <taxon>Streptophyta</taxon>
        <taxon>Embryophyta</taxon>
        <taxon>Tracheophyta</taxon>
        <taxon>Spermatophyta</taxon>
        <taxon>Magnoliopsida</taxon>
        <taxon>eudicotyledons</taxon>
        <taxon>Gunneridae</taxon>
        <taxon>Pentapetalae</taxon>
        <taxon>rosids</taxon>
        <taxon>fabids</taxon>
        <taxon>Rosales</taxon>
        <taxon>Moraceae</taxon>
        <taxon>Moreae</taxon>
        <taxon>Morus</taxon>
    </lineage>
</organism>
<dbReference type="EMBL" id="KE346051">
    <property type="protein sequence ID" value="EXC25218.1"/>
    <property type="molecule type" value="Genomic_DNA"/>
</dbReference>
<sequence>MASVGADEDRPPFTADFVEPKTRQRDIVRAYKKGRVDGRWFEYLLPDPHFRDRPQLSGNRLARVTQAFSFSEVDRHISVLLMWANLKSSSLLLSLPDPVNIDVVMDFVQFTAGALADVEMKTLQLRIPGNKGHSTKQKPRNGQCTSAGDDAPPKP</sequence>
<reference evidence="3" key="1">
    <citation type="submission" date="2013-01" db="EMBL/GenBank/DDBJ databases">
        <title>Draft Genome Sequence of a Mulberry Tree, Morus notabilis C.K. Schneid.</title>
        <authorList>
            <person name="He N."/>
            <person name="Zhao S."/>
        </authorList>
    </citation>
    <scope>NUCLEOTIDE SEQUENCE</scope>
</reference>
<evidence type="ECO:0000256" key="1">
    <source>
        <dbReference type="SAM" id="MobiDB-lite"/>
    </source>
</evidence>
<dbReference type="AlphaFoldDB" id="W9S4B0"/>
<gene>
    <name evidence="2" type="ORF">L484_003431</name>
</gene>
<accession>W9S4B0</accession>
<evidence type="ECO:0000313" key="2">
    <source>
        <dbReference type="EMBL" id="EXC25218.1"/>
    </source>
</evidence>
<dbReference type="Proteomes" id="UP000030645">
    <property type="component" value="Unassembled WGS sequence"/>
</dbReference>